<dbReference type="PANTHER" id="PTHR47668">
    <property type="entry name" value="DIENELACTONE HYDROLASE FAMILY PROTEIN (AFU_ORTHOLOGUE AFUA_6G01940)"/>
    <property type="match status" value="1"/>
</dbReference>
<dbReference type="SUPFAM" id="SSF53474">
    <property type="entry name" value="alpha/beta-Hydrolases"/>
    <property type="match status" value="1"/>
</dbReference>
<evidence type="ECO:0000313" key="3">
    <source>
        <dbReference type="EMBL" id="KAF1997049.1"/>
    </source>
</evidence>
<dbReference type="InterPro" id="IPR002925">
    <property type="entry name" value="Dienelactn_hydro"/>
</dbReference>
<accession>A0A6A5W8G6</accession>
<dbReference type="EMBL" id="ML977618">
    <property type="protein sequence ID" value="KAF1997049.1"/>
    <property type="molecule type" value="Genomic_DNA"/>
</dbReference>
<dbReference type="PANTHER" id="PTHR47668:SF1">
    <property type="entry name" value="DIENELACTONE HYDROLASE DOMAIN-CONTAINING PROTEIN-RELATED"/>
    <property type="match status" value="1"/>
</dbReference>
<dbReference type="GO" id="GO:0016787">
    <property type="term" value="F:hydrolase activity"/>
    <property type="evidence" value="ECO:0007669"/>
    <property type="project" value="UniProtKB-KW"/>
</dbReference>
<evidence type="ECO:0000256" key="1">
    <source>
        <dbReference type="SAM" id="MobiDB-lite"/>
    </source>
</evidence>
<dbReference type="Proteomes" id="UP000799779">
    <property type="component" value="Unassembled WGS sequence"/>
</dbReference>
<dbReference type="Pfam" id="PF01738">
    <property type="entry name" value="DLH"/>
    <property type="match status" value="1"/>
</dbReference>
<feature type="compositionally biased region" description="Low complexity" evidence="1">
    <location>
        <begin position="9"/>
        <end position="20"/>
    </location>
</feature>
<organism evidence="3 4">
    <name type="scientific">Amniculicola lignicola CBS 123094</name>
    <dbReference type="NCBI Taxonomy" id="1392246"/>
    <lineage>
        <taxon>Eukaryota</taxon>
        <taxon>Fungi</taxon>
        <taxon>Dikarya</taxon>
        <taxon>Ascomycota</taxon>
        <taxon>Pezizomycotina</taxon>
        <taxon>Dothideomycetes</taxon>
        <taxon>Pleosporomycetidae</taxon>
        <taxon>Pleosporales</taxon>
        <taxon>Amniculicolaceae</taxon>
        <taxon>Amniculicola</taxon>
    </lineage>
</organism>
<evidence type="ECO:0000313" key="4">
    <source>
        <dbReference type="Proteomes" id="UP000799779"/>
    </source>
</evidence>
<feature type="domain" description="Dienelactone hydrolase" evidence="2">
    <location>
        <begin position="35"/>
        <end position="255"/>
    </location>
</feature>
<feature type="region of interest" description="Disordered" evidence="1">
    <location>
        <begin position="1"/>
        <end position="20"/>
    </location>
</feature>
<dbReference type="Gene3D" id="3.40.50.1820">
    <property type="entry name" value="alpha/beta hydrolase"/>
    <property type="match status" value="1"/>
</dbReference>
<protein>
    <submittedName>
        <fullName evidence="3">Dienelactone hydrolase</fullName>
    </submittedName>
</protein>
<dbReference type="OrthoDB" id="2147163at2759"/>
<reference evidence="3" key="1">
    <citation type="journal article" date="2020" name="Stud. Mycol.">
        <title>101 Dothideomycetes genomes: a test case for predicting lifestyles and emergence of pathogens.</title>
        <authorList>
            <person name="Haridas S."/>
            <person name="Albert R."/>
            <person name="Binder M."/>
            <person name="Bloem J."/>
            <person name="Labutti K."/>
            <person name="Salamov A."/>
            <person name="Andreopoulos B."/>
            <person name="Baker S."/>
            <person name="Barry K."/>
            <person name="Bills G."/>
            <person name="Bluhm B."/>
            <person name="Cannon C."/>
            <person name="Castanera R."/>
            <person name="Culley D."/>
            <person name="Daum C."/>
            <person name="Ezra D."/>
            <person name="Gonzalez J."/>
            <person name="Henrissat B."/>
            <person name="Kuo A."/>
            <person name="Liang C."/>
            <person name="Lipzen A."/>
            <person name="Lutzoni F."/>
            <person name="Magnuson J."/>
            <person name="Mondo S."/>
            <person name="Nolan M."/>
            <person name="Ohm R."/>
            <person name="Pangilinan J."/>
            <person name="Park H.-J."/>
            <person name="Ramirez L."/>
            <person name="Alfaro M."/>
            <person name="Sun H."/>
            <person name="Tritt A."/>
            <person name="Yoshinaga Y."/>
            <person name="Zwiers L.-H."/>
            <person name="Turgeon B."/>
            <person name="Goodwin S."/>
            <person name="Spatafora J."/>
            <person name="Crous P."/>
            <person name="Grigoriev I."/>
        </authorList>
    </citation>
    <scope>NUCLEOTIDE SEQUENCE</scope>
    <source>
        <strain evidence="3">CBS 123094</strain>
    </source>
</reference>
<keyword evidence="3" id="KW-0378">Hydrolase</keyword>
<dbReference type="AlphaFoldDB" id="A0A6A5W8G6"/>
<gene>
    <name evidence="3" type="ORF">P154DRAFT_579377</name>
</gene>
<name>A0A6A5W8G6_9PLEO</name>
<evidence type="ECO:0000259" key="2">
    <source>
        <dbReference type="Pfam" id="PF01738"/>
    </source>
</evidence>
<keyword evidence="4" id="KW-1185">Reference proteome</keyword>
<dbReference type="InterPro" id="IPR029058">
    <property type="entry name" value="AB_hydrolase_fold"/>
</dbReference>
<sequence length="259" mass="28330">MTDTSTSHPPACCTNTPTPTPYTPKGTYTTLSSLPVYITGPHSATTAILFIYDIFGLAPQTLQAADLLSTLTNSLILMPDFFQGEPLDAELFPIDTEEKRNVFATFVREKGDVGRAVEKALEVQREAAAGERYKGVESWGAFGLCWGGKITALLAGVETPFRAAGTAHPGRLDLKDAEAASIPYICLFSKEDGTPEVMEAYGEALKKNAHGEMNVVEKFGDMHHGWMGARVKLEDEAGKREFERGYRMVGEFFSRHLSL</sequence>
<proteinExistence type="predicted"/>